<protein>
    <submittedName>
        <fullName evidence="2">Uncharacterized protein</fullName>
    </submittedName>
</protein>
<dbReference type="SUPFAM" id="SSF50969">
    <property type="entry name" value="YVTN repeat-like/Quinoprotein amine dehydrogenase"/>
    <property type="match status" value="1"/>
</dbReference>
<evidence type="ECO:0000313" key="3">
    <source>
        <dbReference type="Proteomes" id="UP000285604"/>
    </source>
</evidence>
<organism evidence="2 3">
    <name type="scientific">Segatella copri</name>
    <dbReference type="NCBI Taxonomy" id="165179"/>
    <lineage>
        <taxon>Bacteria</taxon>
        <taxon>Pseudomonadati</taxon>
        <taxon>Bacteroidota</taxon>
        <taxon>Bacteroidia</taxon>
        <taxon>Bacteroidales</taxon>
        <taxon>Prevotellaceae</taxon>
        <taxon>Segatella</taxon>
    </lineage>
</organism>
<feature type="signal peptide" evidence="1">
    <location>
        <begin position="1"/>
        <end position="19"/>
    </location>
</feature>
<name>A0AA92ULM3_9BACT</name>
<keyword evidence="1" id="KW-0732">Signal</keyword>
<comment type="caution">
    <text evidence="2">The sequence shown here is derived from an EMBL/GenBank/DDBJ whole genome shotgun (WGS) entry which is preliminary data.</text>
</comment>
<sequence>MKVFNSTLAAIGLAAFVFASCSDSTSDQGKESPAIIPADLTQVTLTSQDVDNSRVVNYKNSTANARKFFLTRAGETNFITGMPEDMPEEPGNALTVNGARDLIGEGKAFAISGKKTIDFTGKTIKNATIFIHGGSTMKYNATAGGNKFVLEGNAKLEYTGNGVMVAENDIVYVKEAIGKLAADGDMVINGTLYANLRSTSEAGKDLISGLGAIQEQTTAEKEKSITPTQNITFGQGAKAYINGSIRAINLKVENGAYVYAKKNLFNNDNNGNATINGNLYIGGFIKTRTLDVNGYLKAEEALKVTNAFNVHNGANVEASYINVTNNTKDGDKVIAKGEATLSLNGTGKITIGDKNVITANNLVTDNASAGQITLAGENAVAVIKAHKFTNNGKSKIVAFATPGTNSTFLLQFQENYSGSTQYNTFEDLDIAATYADYDKVADKTTPNVTLIDKAHKKYGYQWSGDPATIASQAKLDLIASEESKGGQSATCIQSANNNKLYVSYHTYGDKNFGGNIEVLSMTGNQLQVDANKAAENCDYNHLIVDGNSLYLAGSGTKSAGAFLGKVDLNGGNLGDEVKLYAIDNKTKMDANSVAAFDGEHIVATTKGLTSFDNEFSHWNKTGDEGKSVVVANSKLYTLDVKGNVNVYDNKNLENPIKTYNVGEVTPTNNKAVLAVDESNGTIYVCKGENGVAKISSTGDVKTDFFTCPTFTKPKKTELTGTVKGRANGIAVGGEYIYVACGGYGLVVLDKEGHVVCHRKANAYNAKDNSGSANYVAVDIVNGEEYASLHMVRTVYRYSRLQRQSKSKPINIVLPHSKYFIE</sequence>
<dbReference type="PROSITE" id="PS51257">
    <property type="entry name" value="PROKAR_LIPOPROTEIN"/>
    <property type="match status" value="1"/>
</dbReference>
<gene>
    <name evidence="2" type="ORF">DXA63_07575</name>
</gene>
<reference evidence="2 3" key="1">
    <citation type="submission" date="2018-08" db="EMBL/GenBank/DDBJ databases">
        <title>A genome reference for cultivated species of the human gut microbiota.</title>
        <authorList>
            <person name="Zou Y."/>
            <person name="Xue W."/>
            <person name="Luo G."/>
        </authorList>
    </citation>
    <scope>NUCLEOTIDE SEQUENCE [LARGE SCALE GENOMIC DNA]</scope>
    <source>
        <strain evidence="2 3">OF03-3</strain>
    </source>
</reference>
<accession>A0AA92ULM3</accession>
<dbReference type="Proteomes" id="UP000285604">
    <property type="component" value="Unassembled WGS sequence"/>
</dbReference>
<evidence type="ECO:0000313" key="2">
    <source>
        <dbReference type="EMBL" id="RGX95431.1"/>
    </source>
</evidence>
<evidence type="ECO:0000256" key="1">
    <source>
        <dbReference type="SAM" id="SignalP"/>
    </source>
</evidence>
<feature type="chain" id="PRO_5041639252" evidence="1">
    <location>
        <begin position="20"/>
        <end position="821"/>
    </location>
</feature>
<dbReference type="AlphaFoldDB" id="A0AA92ULM3"/>
<proteinExistence type="predicted"/>
<dbReference type="EMBL" id="QSCI01000027">
    <property type="protein sequence ID" value="RGX95431.1"/>
    <property type="molecule type" value="Genomic_DNA"/>
</dbReference>
<dbReference type="InterPro" id="IPR011044">
    <property type="entry name" value="Quino_amine_DH_bsu"/>
</dbReference>